<name>A0A160ISP4_9BACL</name>
<evidence type="ECO:0000313" key="3">
    <source>
        <dbReference type="EMBL" id="ANC79460.1"/>
    </source>
</evidence>
<dbReference type="GO" id="GO:0009252">
    <property type="term" value="P:peptidoglycan biosynthetic process"/>
    <property type="evidence" value="ECO:0007669"/>
    <property type="project" value="UniProtKB-KW"/>
</dbReference>
<keyword evidence="1" id="KW-0573">Peptidoglycan synthesis</keyword>
<dbReference type="PANTHER" id="PTHR38589">
    <property type="entry name" value="BLR0621 PROTEIN"/>
    <property type="match status" value="1"/>
</dbReference>
<dbReference type="GO" id="GO:0071555">
    <property type="term" value="P:cell wall organization"/>
    <property type="evidence" value="ECO:0007669"/>
    <property type="project" value="UniProtKB-UniRule"/>
</dbReference>
<dbReference type="InterPro" id="IPR005490">
    <property type="entry name" value="LD_TPept_cat_dom"/>
</dbReference>
<evidence type="ECO:0000256" key="1">
    <source>
        <dbReference type="PROSITE-ProRule" id="PRU01373"/>
    </source>
</evidence>
<dbReference type="AlphaFoldDB" id="A0A160ISP4"/>
<reference evidence="3 4" key="1">
    <citation type="submission" date="2016-04" db="EMBL/GenBank/DDBJ databases">
        <title>Complete genome sequence of Fictibacillus phosphorivorans G25-29, a strain toxic to nematodes.</title>
        <authorList>
            <person name="Zheng Z."/>
        </authorList>
    </citation>
    <scope>NUCLEOTIDE SEQUENCE [LARGE SCALE GENOMIC DNA]</scope>
    <source>
        <strain evidence="3 4">G25-29</strain>
    </source>
</reference>
<dbReference type="Proteomes" id="UP000076623">
    <property type="component" value="Chromosome"/>
</dbReference>
<feature type="active site" description="Nucleophile" evidence="1">
    <location>
        <position position="126"/>
    </location>
</feature>
<evidence type="ECO:0000259" key="2">
    <source>
        <dbReference type="PROSITE" id="PS52029"/>
    </source>
</evidence>
<dbReference type="Pfam" id="PF03734">
    <property type="entry name" value="YkuD"/>
    <property type="match status" value="1"/>
</dbReference>
<comment type="pathway">
    <text evidence="1">Cell wall biogenesis; peptidoglycan biosynthesis.</text>
</comment>
<dbReference type="PANTHER" id="PTHR38589:SF1">
    <property type="entry name" value="BLR0621 PROTEIN"/>
    <property type="match status" value="1"/>
</dbReference>
<sequence length="163" mass="18613">MYTYPAVLGKNGISAQKKEGDGKSPAGMYFMGQGFGSVTKPSGMKLSYKKTTAYDYWIDDMTSADYNRWKVYEGNPYSKWKSFERLNHPLYKYATVIRYNEKPVVGKGSAIFLHVWRDRTSPTAGCTALHEGNVLRLMQWMDPTKKPLLIQGTETDLMRMSQL</sequence>
<dbReference type="GO" id="GO:0008360">
    <property type="term" value="P:regulation of cell shape"/>
    <property type="evidence" value="ECO:0007669"/>
    <property type="project" value="UniProtKB-UniRule"/>
</dbReference>
<dbReference type="GO" id="GO:0016740">
    <property type="term" value="F:transferase activity"/>
    <property type="evidence" value="ECO:0007669"/>
    <property type="project" value="InterPro"/>
</dbReference>
<evidence type="ECO:0000313" key="4">
    <source>
        <dbReference type="Proteomes" id="UP000076623"/>
    </source>
</evidence>
<feature type="active site" description="Proton donor/acceptor" evidence="1">
    <location>
        <position position="114"/>
    </location>
</feature>
<keyword evidence="4" id="KW-1185">Reference proteome</keyword>
<dbReference type="KEGG" id="fpn:ABE65_018315"/>
<keyword evidence="1" id="KW-0961">Cell wall biogenesis/degradation</keyword>
<feature type="domain" description="L,D-TPase catalytic" evidence="2">
    <location>
        <begin position="1"/>
        <end position="151"/>
    </location>
</feature>
<protein>
    <recommendedName>
        <fullName evidence="2">L,D-TPase catalytic domain-containing protein</fullName>
    </recommendedName>
</protein>
<gene>
    <name evidence="3" type="ORF">ABE65_018315</name>
</gene>
<accession>A0A160ISP4</accession>
<dbReference type="EMBL" id="CP015378">
    <property type="protein sequence ID" value="ANC79460.1"/>
    <property type="molecule type" value="Genomic_DNA"/>
</dbReference>
<organism evidence="3 4">
    <name type="scientific">Fictibacillus phosphorivorans</name>
    <dbReference type="NCBI Taxonomy" id="1221500"/>
    <lineage>
        <taxon>Bacteria</taxon>
        <taxon>Bacillati</taxon>
        <taxon>Bacillota</taxon>
        <taxon>Bacilli</taxon>
        <taxon>Bacillales</taxon>
        <taxon>Fictibacillaceae</taxon>
        <taxon>Fictibacillus</taxon>
    </lineage>
</organism>
<dbReference type="PROSITE" id="PS52029">
    <property type="entry name" value="LD_TPASE"/>
    <property type="match status" value="1"/>
</dbReference>
<proteinExistence type="predicted"/>
<keyword evidence="1" id="KW-0133">Cell shape</keyword>